<accession>A0A0M0JEJ0</accession>
<dbReference type="InterPro" id="IPR001623">
    <property type="entry name" value="DnaJ_domain"/>
</dbReference>
<dbReference type="AlphaFoldDB" id="A0A0M0JEJ0"/>
<evidence type="ECO:0000256" key="1">
    <source>
        <dbReference type="SAM" id="MobiDB-lite"/>
    </source>
</evidence>
<name>A0A0M0JEJ0_9EUKA</name>
<dbReference type="Proteomes" id="UP000037460">
    <property type="component" value="Unassembled WGS sequence"/>
</dbReference>
<proteinExistence type="predicted"/>
<keyword evidence="4" id="KW-1185">Reference proteome</keyword>
<dbReference type="EMBL" id="JWZX01003053">
    <property type="protein sequence ID" value="KOO24787.1"/>
    <property type="molecule type" value="Genomic_DNA"/>
</dbReference>
<evidence type="ECO:0000259" key="2">
    <source>
        <dbReference type="PROSITE" id="PS50076"/>
    </source>
</evidence>
<feature type="non-terminal residue" evidence="3">
    <location>
        <position position="140"/>
    </location>
</feature>
<gene>
    <name evidence="3" type="ORF">Ctob_008515</name>
</gene>
<evidence type="ECO:0000313" key="4">
    <source>
        <dbReference type="Proteomes" id="UP000037460"/>
    </source>
</evidence>
<dbReference type="Pfam" id="PF00226">
    <property type="entry name" value="DnaJ"/>
    <property type="match status" value="1"/>
</dbReference>
<dbReference type="Gene3D" id="1.10.287.110">
    <property type="entry name" value="DnaJ domain"/>
    <property type="match status" value="1"/>
</dbReference>
<dbReference type="SUPFAM" id="SSF46565">
    <property type="entry name" value="Chaperone J-domain"/>
    <property type="match status" value="1"/>
</dbReference>
<dbReference type="InterPro" id="IPR036869">
    <property type="entry name" value="J_dom_sf"/>
</dbReference>
<comment type="caution">
    <text evidence="3">The sequence shown here is derived from an EMBL/GenBank/DDBJ whole genome shotgun (WGS) entry which is preliminary data.</text>
</comment>
<protein>
    <recommendedName>
        <fullName evidence="2">J domain-containing protein</fullName>
    </recommendedName>
</protein>
<feature type="region of interest" description="Disordered" evidence="1">
    <location>
        <begin position="19"/>
        <end position="39"/>
    </location>
</feature>
<evidence type="ECO:0000313" key="3">
    <source>
        <dbReference type="EMBL" id="KOO24787.1"/>
    </source>
</evidence>
<reference evidence="4" key="1">
    <citation type="journal article" date="2015" name="PLoS Genet.">
        <title>Genome Sequence and Transcriptome Analyses of Chrysochromulina tobin: Metabolic Tools for Enhanced Algal Fitness in the Prominent Order Prymnesiales (Haptophyceae).</title>
        <authorList>
            <person name="Hovde B.T."/>
            <person name="Deodato C.R."/>
            <person name="Hunsperger H.M."/>
            <person name="Ryken S.A."/>
            <person name="Yost W."/>
            <person name="Jha R.K."/>
            <person name="Patterson J."/>
            <person name="Monnat R.J. Jr."/>
            <person name="Barlow S.B."/>
            <person name="Starkenburg S.R."/>
            <person name="Cattolico R.A."/>
        </authorList>
    </citation>
    <scope>NUCLEOTIDE SEQUENCE</scope>
    <source>
        <strain evidence="4">CCMP291</strain>
    </source>
</reference>
<organism evidence="3 4">
    <name type="scientific">Chrysochromulina tobinii</name>
    <dbReference type="NCBI Taxonomy" id="1460289"/>
    <lineage>
        <taxon>Eukaryota</taxon>
        <taxon>Haptista</taxon>
        <taxon>Haptophyta</taxon>
        <taxon>Prymnesiophyceae</taxon>
        <taxon>Prymnesiales</taxon>
        <taxon>Chrysochromulinaceae</taxon>
        <taxon>Chrysochromulina</taxon>
    </lineage>
</organism>
<feature type="domain" description="J" evidence="2">
    <location>
        <begin position="103"/>
        <end position="140"/>
    </location>
</feature>
<sequence length="140" mass="15414">MSVSCLPLEALCSDNEGAAASSVATPTPPPPTYVHKLSGHNFRGDGTFGEINDRAARPYEGAQNLPDLNVFLEAADVKQKDAPDTAPFEPLPGIPGMPMTTDQAYDFLGVKQEDRGNLDKVKMRFRKMSLKWHPDKNMRR</sequence>
<dbReference type="CDD" id="cd06257">
    <property type="entry name" value="DnaJ"/>
    <property type="match status" value="1"/>
</dbReference>
<dbReference type="PROSITE" id="PS50076">
    <property type="entry name" value="DNAJ_2"/>
    <property type="match status" value="1"/>
</dbReference>